<dbReference type="EMBL" id="JAVREO010000003">
    <property type="protein sequence ID" value="MDT0265860.1"/>
    <property type="molecule type" value="Genomic_DNA"/>
</dbReference>
<evidence type="ECO:0000256" key="1">
    <source>
        <dbReference type="ARBA" id="ARBA00023015"/>
    </source>
</evidence>
<dbReference type="InterPro" id="IPR036271">
    <property type="entry name" value="Tet_transcr_reg_TetR-rel_C_sf"/>
</dbReference>
<dbReference type="PANTHER" id="PTHR30055">
    <property type="entry name" value="HTH-TYPE TRANSCRIPTIONAL REGULATOR RUTR"/>
    <property type="match status" value="1"/>
</dbReference>
<dbReference type="Pfam" id="PF17932">
    <property type="entry name" value="TetR_C_24"/>
    <property type="match status" value="1"/>
</dbReference>
<dbReference type="InterPro" id="IPR001647">
    <property type="entry name" value="HTH_TetR"/>
</dbReference>
<dbReference type="SUPFAM" id="SSF46689">
    <property type="entry name" value="Homeodomain-like"/>
    <property type="match status" value="1"/>
</dbReference>
<dbReference type="RefSeq" id="WP_311665635.1">
    <property type="nucleotide sequence ID" value="NZ_JAVREO010000003.1"/>
</dbReference>
<dbReference type="InterPro" id="IPR050109">
    <property type="entry name" value="HTH-type_TetR-like_transc_reg"/>
</dbReference>
<keyword evidence="1" id="KW-0805">Transcription regulation</keyword>
<comment type="caution">
    <text evidence="6">The sequence shown here is derived from an EMBL/GenBank/DDBJ whole genome shotgun (WGS) entry which is preliminary data.</text>
</comment>
<evidence type="ECO:0000313" key="7">
    <source>
        <dbReference type="Proteomes" id="UP001183410"/>
    </source>
</evidence>
<evidence type="ECO:0000256" key="3">
    <source>
        <dbReference type="ARBA" id="ARBA00023163"/>
    </source>
</evidence>
<evidence type="ECO:0000259" key="5">
    <source>
        <dbReference type="PROSITE" id="PS50977"/>
    </source>
</evidence>
<keyword evidence="7" id="KW-1185">Reference proteome</keyword>
<dbReference type="Pfam" id="PF00440">
    <property type="entry name" value="TetR_N"/>
    <property type="match status" value="1"/>
</dbReference>
<accession>A0ABU2JLJ8</accession>
<organism evidence="6 7">
    <name type="scientific">Streptomyces chisholmiae</name>
    <dbReference type="NCBI Taxonomy" id="3075540"/>
    <lineage>
        <taxon>Bacteria</taxon>
        <taxon>Bacillati</taxon>
        <taxon>Actinomycetota</taxon>
        <taxon>Actinomycetes</taxon>
        <taxon>Kitasatosporales</taxon>
        <taxon>Streptomycetaceae</taxon>
        <taxon>Streptomyces</taxon>
    </lineage>
</organism>
<proteinExistence type="predicted"/>
<feature type="domain" description="HTH tetR-type" evidence="5">
    <location>
        <begin position="18"/>
        <end position="78"/>
    </location>
</feature>
<sequence length="223" mass="23010">MPSRARTERRGGQTFIEAARRDQIVAGAIAVLAEEGYGGASFARIARRVGISPGLISYHFANKEDLVGAVVAQVTEALEAAIADRTGAASDHHAALRAMVEAQVEFFAAHPSEVNALGTIRNNARDTATGAKAALAHRAAATARLERFFRDGQAAGDFAPGDARLLAVTTIGALEAVPLELATRPETDPAHYGRELATLLARTAGAGAGGVPNGVGFHGGHDA</sequence>
<reference evidence="7" key="1">
    <citation type="submission" date="2023-07" db="EMBL/GenBank/DDBJ databases">
        <title>30 novel species of actinomycetes from the DSMZ collection.</title>
        <authorList>
            <person name="Nouioui I."/>
        </authorList>
    </citation>
    <scope>NUCLEOTIDE SEQUENCE [LARGE SCALE GENOMIC DNA]</scope>
    <source>
        <strain evidence="7">DSM 44915</strain>
    </source>
</reference>
<dbReference type="InterPro" id="IPR041490">
    <property type="entry name" value="KstR2_TetR_C"/>
</dbReference>
<gene>
    <name evidence="6" type="ORF">RM844_06100</name>
</gene>
<evidence type="ECO:0000256" key="2">
    <source>
        <dbReference type="ARBA" id="ARBA00023125"/>
    </source>
</evidence>
<dbReference type="PRINTS" id="PR00455">
    <property type="entry name" value="HTHTETR"/>
</dbReference>
<name>A0ABU2JLJ8_9ACTN</name>
<dbReference type="Gene3D" id="1.10.357.10">
    <property type="entry name" value="Tetracycline Repressor, domain 2"/>
    <property type="match status" value="1"/>
</dbReference>
<dbReference type="PANTHER" id="PTHR30055:SF234">
    <property type="entry name" value="HTH-TYPE TRANSCRIPTIONAL REGULATOR BETI"/>
    <property type="match status" value="1"/>
</dbReference>
<evidence type="ECO:0000256" key="4">
    <source>
        <dbReference type="PROSITE-ProRule" id="PRU00335"/>
    </source>
</evidence>
<dbReference type="Gene3D" id="1.10.10.60">
    <property type="entry name" value="Homeodomain-like"/>
    <property type="match status" value="1"/>
</dbReference>
<dbReference type="InterPro" id="IPR009057">
    <property type="entry name" value="Homeodomain-like_sf"/>
</dbReference>
<dbReference type="SUPFAM" id="SSF48498">
    <property type="entry name" value="Tetracyclin repressor-like, C-terminal domain"/>
    <property type="match status" value="1"/>
</dbReference>
<keyword evidence="2 4" id="KW-0238">DNA-binding</keyword>
<dbReference type="PROSITE" id="PS50977">
    <property type="entry name" value="HTH_TETR_2"/>
    <property type="match status" value="1"/>
</dbReference>
<keyword evidence="3" id="KW-0804">Transcription</keyword>
<evidence type="ECO:0000313" key="6">
    <source>
        <dbReference type="EMBL" id="MDT0265860.1"/>
    </source>
</evidence>
<feature type="DNA-binding region" description="H-T-H motif" evidence="4">
    <location>
        <begin position="41"/>
        <end position="60"/>
    </location>
</feature>
<dbReference type="Proteomes" id="UP001183410">
    <property type="component" value="Unassembled WGS sequence"/>
</dbReference>
<protein>
    <submittedName>
        <fullName evidence="6">TetR/AcrR family transcriptional regulator</fullName>
    </submittedName>
</protein>